<evidence type="ECO:0000313" key="2">
    <source>
        <dbReference type="EMBL" id="GMF48646.1"/>
    </source>
</evidence>
<comment type="caution">
    <text evidence="2">The sequence shown here is derived from an EMBL/GenBank/DDBJ whole genome shotgun (WGS) entry which is preliminary data.</text>
</comment>
<dbReference type="InterPro" id="IPR004875">
    <property type="entry name" value="DDE_SF_endonuclease_dom"/>
</dbReference>
<dbReference type="AlphaFoldDB" id="A0A9W6XWI4"/>
<dbReference type="GO" id="GO:0003676">
    <property type="term" value="F:nucleic acid binding"/>
    <property type="evidence" value="ECO:0007669"/>
    <property type="project" value="InterPro"/>
</dbReference>
<dbReference type="Pfam" id="PF03184">
    <property type="entry name" value="DDE_1"/>
    <property type="match status" value="1"/>
</dbReference>
<sequence length="133" mass="15140">MLLAPTRCPFSSSVNPWIAKKPNDSLYTATNKTWMTTDTFQAWLRDVDSSMRAQQCHILILVDNASSHCQDGITLTNVCVARLPANTTSKLQPLIKELYIVLNAMFYEKEWSSLWMPLMKAWKSLQSLRAQGD</sequence>
<accession>A0A9W6XWI4</accession>
<keyword evidence="3" id="KW-1185">Reference proteome</keyword>
<name>A0A9W6XWI4_9STRA</name>
<organism evidence="2 3">
    <name type="scientific">Phytophthora fragariaefolia</name>
    <dbReference type="NCBI Taxonomy" id="1490495"/>
    <lineage>
        <taxon>Eukaryota</taxon>
        <taxon>Sar</taxon>
        <taxon>Stramenopiles</taxon>
        <taxon>Oomycota</taxon>
        <taxon>Peronosporomycetes</taxon>
        <taxon>Peronosporales</taxon>
        <taxon>Peronosporaceae</taxon>
        <taxon>Phytophthora</taxon>
    </lineage>
</organism>
<dbReference type="OrthoDB" id="124808at2759"/>
<protein>
    <submittedName>
        <fullName evidence="2">Unnamed protein product</fullName>
    </submittedName>
</protein>
<dbReference type="EMBL" id="BSXT01002389">
    <property type="protein sequence ID" value="GMF48646.1"/>
    <property type="molecule type" value="Genomic_DNA"/>
</dbReference>
<gene>
    <name evidence="2" type="ORF">Pfra01_001888700</name>
</gene>
<evidence type="ECO:0000313" key="3">
    <source>
        <dbReference type="Proteomes" id="UP001165121"/>
    </source>
</evidence>
<proteinExistence type="predicted"/>
<dbReference type="Proteomes" id="UP001165121">
    <property type="component" value="Unassembled WGS sequence"/>
</dbReference>
<feature type="domain" description="DDE-1" evidence="1">
    <location>
        <begin position="19"/>
        <end position="116"/>
    </location>
</feature>
<evidence type="ECO:0000259" key="1">
    <source>
        <dbReference type="Pfam" id="PF03184"/>
    </source>
</evidence>
<reference evidence="2" key="1">
    <citation type="submission" date="2023-04" db="EMBL/GenBank/DDBJ databases">
        <title>Phytophthora fragariaefolia NBRC 109709.</title>
        <authorList>
            <person name="Ichikawa N."/>
            <person name="Sato H."/>
            <person name="Tonouchi N."/>
        </authorList>
    </citation>
    <scope>NUCLEOTIDE SEQUENCE</scope>
    <source>
        <strain evidence="2">NBRC 109709</strain>
    </source>
</reference>